<dbReference type="KEGG" id="cep:Cri9333_2755"/>
<dbReference type="RefSeq" id="WP_015203715.1">
    <property type="nucleotide sequence ID" value="NC_019753.1"/>
</dbReference>
<dbReference type="PATRIC" id="fig|1173022.3.peg.2989"/>
<dbReference type="InterPro" id="IPR003615">
    <property type="entry name" value="HNH_nuc"/>
</dbReference>
<reference evidence="2 3" key="1">
    <citation type="submission" date="2012-06" db="EMBL/GenBank/DDBJ databases">
        <title>Finished chromosome of genome of Crinalium epipsammum PCC 9333.</title>
        <authorList>
            <consortium name="US DOE Joint Genome Institute"/>
            <person name="Gugger M."/>
            <person name="Coursin T."/>
            <person name="Rippka R."/>
            <person name="Tandeau De Marsac N."/>
            <person name="Huntemann M."/>
            <person name="Wei C.-L."/>
            <person name="Han J."/>
            <person name="Detter J.C."/>
            <person name="Han C."/>
            <person name="Tapia R."/>
            <person name="Davenport K."/>
            <person name="Daligault H."/>
            <person name="Erkkila T."/>
            <person name="Gu W."/>
            <person name="Munk A.C.C."/>
            <person name="Teshima H."/>
            <person name="Xu Y."/>
            <person name="Chain P."/>
            <person name="Chen A."/>
            <person name="Krypides N."/>
            <person name="Mavromatis K."/>
            <person name="Markowitz V."/>
            <person name="Szeto E."/>
            <person name="Ivanova N."/>
            <person name="Mikhailova N."/>
            <person name="Ovchinnikova G."/>
            <person name="Pagani I."/>
            <person name="Pati A."/>
            <person name="Goodwin L."/>
            <person name="Peters L."/>
            <person name="Pitluck S."/>
            <person name="Woyke T."/>
            <person name="Kerfeld C."/>
        </authorList>
    </citation>
    <scope>NUCLEOTIDE SEQUENCE [LARGE SCALE GENOMIC DNA]</scope>
    <source>
        <strain evidence="2 3">PCC 9333</strain>
    </source>
</reference>
<dbReference type="Pfam" id="PF13391">
    <property type="entry name" value="HNH_2"/>
    <property type="match status" value="1"/>
</dbReference>
<dbReference type="OrthoDB" id="451006at2"/>
<dbReference type="STRING" id="1173022.Cri9333_2755"/>
<gene>
    <name evidence="2" type="ORF">Cri9333_2755</name>
</gene>
<evidence type="ECO:0000313" key="2">
    <source>
        <dbReference type="EMBL" id="AFZ13605.1"/>
    </source>
</evidence>
<protein>
    <recommendedName>
        <fullName evidence="1">HNH nuclease domain-containing protein</fullName>
    </recommendedName>
</protein>
<evidence type="ECO:0000259" key="1">
    <source>
        <dbReference type="Pfam" id="PF13391"/>
    </source>
</evidence>
<keyword evidence="3" id="KW-1185">Reference proteome</keyword>
<organism evidence="2 3">
    <name type="scientific">Crinalium epipsammum PCC 9333</name>
    <dbReference type="NCBI Taxonomy" id="1173022"/>
    <lineage>
        <taxon>Bacteria</taxon>
        <taxon>Bacillati</taxon>
        <taxon>Cyanobacteriota</taxon>
        <taxon>Cyanophyceae</taxon>
        <taxon>Gomontiellales</taxon>
        <taxon>Gomontiellaceae</taxon>
        <taxon>Crinalium</taxon>
    </lineage>
</organism>
<evidence type="ECO:0000313" key="3">
    <source>
        <dbReference type="Proteomes" id="UP000010472"/>
    </source>
</evidence>
<sequence length="225" mass="25311">MVTPKKGATKAVRLTPDDAVRYEEFANSLRVTLSDVLRILLDLATNDEVVYKKLEGRARELAESRLEYDFEMHMVEIQSKHPSSSPEIDLDGTEKVIESEGYFNPASLEDAREKVERAIVQRRGQPRFRKQLLEAYQGKCAVTGCDVEAALEAAHIIPYKGAETDQVGNGLLLRADIHTLFDLYLITVDPATKQIRIAPELKGSTYGEIEGKQLELPQDKTLRPR</sequence>
<dbReference type="Proteomes" id="UP000010472">
    <property type="component" value="Chromosome"/>
</dbReference>
<accession>K9W2H0</accession>
<dbReference type="HOGENOM" id="CLU_1155641_0_0_3"/>
<proteinExistence type="predicted"/>
<dbReference type="eggNOG" id="COG3440">
    <property type="taxonomic scope" value="Bacteria"/>
</dbReference>
<name>K9W2H0_9CYAN</name>
<dbReference type="AlphaFoldDB" id="K9W2H0"/>
<dbReference type="EMBL" id="CP003620">
    <property type="protein sequence ID" value="AFZ13605.1"/>
    <property type="molecule type" value="Genomic_DNA"/>
</dbReference>
<feature type="domain" description="HNH nuclease" evidence="1">
    <location>
        <begin position="140"/>
        <end position="189"/>
    </location>
</feature>